<protein>
    <submittedName>
        <fullName evidence="13">Porin</fullName>
    </submittedName>
</protein>
<evidence type="ECO:0000256" key="6">
    <source>
        <dbReference type="ARBA" id="ARBA00022729"/>
    </source>
</evidence>
<feature type="signal peptide" evidence="11">
    <location>
        <begin position="1"/>
        <end position="20"/>
    </location>
</feature>
<dbReference type="RefSeq" id="WP_190479048.1">
    <property type="nucleotide sequence ID" value="NZ_JACOFT010000003.1"/>
</dbReference>
<dbReference type="InterPro" id="IPR050298">
    <property type="entry name" value="Gram-neg_bact_OMP"/>
</dbReference>
<evidence type="ECO:0000256" key="9">
    <source>
        <dbReference type="ARBA" id="ARBA00023136"/>
    </source>
</evidence>
<evidence type="ECO:0000256" key="5">
    <source>
        <dbReference type="ARBA" id="ARBA00022692"/>
    </source>
</evidence>
<accession>A0ABR6XFD8</accession>
<dbReference type="EMBL" id="JACOFT010000003">
    <property type="protein sequence ID" value="MBC3811627.1"/>
    <property type="molecule type" value="Genomic_DNA"/>
</dbReference>
<keyword evidence="6 11" id="KW-0732">Signal</keyword>
<evidence type="ECO:0000256" key="3">
    <source>
        <dbReference type="ARBA" id="ARBA00022448"/>
    </source>
</evidence>
<dbReference type="CDD" id="cd00342">
    <property type="entry name" value="gram_neg_porins"/>
    <property type="match status" value="1"/>
</dbReference>
<dbReference type="InterPro" id="IPR001702">
    <property type="entry name" value="Porin_Gram-ve"/>
</dbReference>
<sequence length="333" mass="34932">MKKSFLALALMSAFSGAAFAQSSVTIYGIVDMGLVRDDNGAGARTALDSGVQNGSRLGFKGVEDLGSGLKANFVLEMGLKTDTGASDQNGLAFGRQAYVGLSGDFGSVNLGRQKSVTYDIGDNVDPFHIGLAGDIGRLFKTSTRTDNAITYSTNNLSGFVGSLQYGFGEAAGNNSANRKVGVSGVYSEGPVYAAIAYEKLNDATGNDANAGKKTFVGGTYDFTVVKAHAAYETIKGGTNDERVWMIGATVPFGPGAFLADFTQVKNKAVSNADGKQFAIGYTYDLSKRTDVYTSFARTTNDSNASYNLANAGMLKAANGSTDKMFSVGIRHKF</sequence>
<evidence type="ECO:0000313" key="13">
    <source>
        <dbReference type="EMBL" id="MBC3811627.1"/>
    </source>
</evidence>
<feature type="domain" description="Porin" evidence="12">
    <location>
        <begin position="7"/>
        <end position="302"/>
    </location>
</feature>
<proteinExistence type="predicted"/>
<name>A0ABR6XFD8_9BURK</name>
<dbReference type="PRINTS" id="PR00184">
    <property type="entry name" value="NEISSPPORIN"/>
</dbReference>
<keyword evidence="3" id="KW-0813">Transport</keyword>
<evidence type="ECO:0000259" key="12">
    <source>
        <dbReference type="Pfam" id="PF13609"/>
    </source>
</evidence>
<dbReference type="Pfam" id="PF13609">
    <property type="entry name" value="Porin_4"/>
    <property type="match status" value="1"/>
</dbReference>
<evidence type="ECO:0000256" key="1">
    <source>
        <dbReference type="ARBA" id="ARBA00004571"/>
    </source>
</evidence>
<evidence type="ECO:0000256" key="2">
    <source>
        <dbReference type="ARBA" id="ARBA00011233"/>
    </source>
</evidence>
<keyword evidence="8" id="KW-0626">Porin</keyword>
<keyword evidence="9" id="KW-0472">Membrane</keyword>
<dbReference type="PANTHER" id="PTHR34501">
    <property type="entry name" value="PROTEIN YDDL-RELATED"/>
    <property type="match status" value="1"/>
</dbReference>
<keyword evidence="4" id="KW-1134">Transmembrane beta strand</keyword>
<gene>
    <name evidence="13" type="ORF">H8K26_09260</name>
</gene>
<comment type="caution">
    <text evidence="13">The sequence shown here is derived from an EMBL/GenBank/DDBJ whole genome shotgun (WGS) entry which is preliminary data.</text>
</comment>
<comment type="subcellular location">
    <subcellularLocation>
        <location evidence="1">Cell outer membrane</location>
        <topology evidence="1">Multi-pass membrane protein</topology>
    </subcellularLocation>
</comment>
<evidence type="ECO:0000256" key="7">
    <source>
        <dbReference type="ARBA" id="ARBA00023065"/>
    </source>
</evidence>
<keyword evidence="5" id="KW-0812">Transmembrane</keyword>
<dbReference type="InterPro" id="IPR002299">
    <property type="entry name" value="Porin_Neis"/>
</dbReference>
<keyword evidence="14" id="KW-1185">Reference proteome</keyword>
<dbReference type="InterPro" id="IPR033900">
    <property type="entry name" value="Gram_neg_porin_domain"/>
</dbReference>
<comment type="subunit">
    <text evidence="2">Homotrimer.</text>
</comment>
<evidence type="ECO:0000256" key="10">
    <source>
        <dbReference type="ARBA" id="ARBA00023237"/>
    </source>
</evidence>
<dbReference type="Proteomes" id="UP000637632">
    <property type="component" value="Unassembled WGS sequence"/>
</dbReference>
<keyword evidence="7" id="KW-0406">Ion transport</keyword>
<dbReference type="PANTHER" id="PTHR34501:SF9">
    <property type="entry name" value="MAJOR OUTER MEMBRANE PROTEIN P.IA"/>
    <property type="match status" value="1"/>
</dbReference>
<evidence type="ECO:0000256" key="4">
    <source>
        <dbReference type="ARBA" id="ARBA00022452"/>
    </source>
</evidence>
<dbReference type="Gene3D" id="2.40.160.10">
    <property type="entry name" value="Porin"/>
    <property type="match status" value="1"/>
</dbReference>
<keyword evidence="10" id="KW-0998">Cell outer membrane</keyword>
<organism evidence="13 14">
    <name type="scientific">Undibacterium aquatile</name>
    <dbReference type="NCBI Taxonomy" id="1537398"/>
    <lineage>
        <taxon>Bacteria</taxon>
        <taxon>Pseudomonadati</taxon>
        <taxon>Pseudomonadota</taxon>
        <taxon>Betaproteobacteria</taxon>
        <taxon>Burkholderiales</taxon>
        <taxon>Oxalobacteraceae</taxon>
        <taxon>Undibacterium</taxon>
    </lineage>
</organism>
<evidence type="ECO:0000256" key="11">
    <source>
        <dbReference type="SAM" id="SignalP"/>
    </source>
</evidence>
<reference evidence="13 14" key="1">
    <citation type="submission" date="2020-08" db="EMBL/GenBank/DDBJ databases">
        <title>Novel species isolated from subtropical streams in China.</title>
        <authorList>
            <person name="Lu H."/>
        </authorList>
    </citation>
    <scope>NUCLEOTIDE SEQUENCE [LARGE SCALE GENOMIC DNA]</scope>
    <source>
        <strain evidence="13 14">CCTCC AB 2015119</strain>
    </source>
</reference>
<dbReference type="InterPro" id="IPR023614">
    <property type="entry name" value="Porin_dom_sf"/>
</dbReference>
<dbReference type="PRINTS" id="PR00182">
    <property type="entry name" value="ECOLNEIPORIN"/>
</dbReference>
<evidence type="ECO:0000313" key="14">
    <source>
        <dbReference type="Proteomes" id="UP000637632"/>
    </source>
</evidence>
<dbReference type="SUPFAM" id="SSF56935">
    <property type="entry name" value="Porins"/>
    <property type="match status" value="1"/>
</dbReference>
<evidence type="ECO:0000256" key="8">
    <source>
        <dbReference type="ARBA" id="ARBA00023114"/>
    </source>
</evidence>
<feature type="chain" id="PRO_5045244707" evidence="11">
    <location>
        <begin position="21"/>
        <end position="333"/>
    </location>
</feature>